<evidence type="ECO:0000313" key="1">
    <source>
        <dbReference type="EMBL" id="KAF5818045.1"/>
    </source>
</evidence>
<accession>A0A9K3NZS8</accession>
<proteinExistence type="predicted"/>
<protein>
    <submittedName>
        <fullName evidence="1">Uncharacterized protein</fullName>
    </submittedName>
</protein>
<gene>
    <name evidence="1" type="ORF">HanXRQr2_Chr02g0060231</name>
</gene>
<keyword evidence="2" id="KW-1185">Reference proteome</keyword>
<comment type="caution">
    <text evidence="1">The sequence shown here is derived from an EMBL/GenBank/DDBJ whole genome shotgun (WGS) entry which is preliminary data.</text>
</comment>
<dbReference type="Proteomes" id="UP000215914">
    <property type="component" value="Unassembled WGS sequence"/>
</dbReference>
<reference evidence="1" key="1">
    <citation type="journal article" date="2017" name="Nature">
        <title>The sunflower genome provides insights into oil metabolism, flowering and Asterid evolution.</title>
        <authorList>
            <person name="Badouin H."/>
            <person name="Gouzy J."/>
            <person name="Grassa C.J."/>
            <person name="Murat F."/>
            <person name="Staton S.E."/>
            <person name="Cottret L."/>
            <person name="Lelandais-Briere C."/>
            <person name="Owens G.L."/>
            <person name="Carrere S."/>
            <person name="Mayjonade B."/>
            <person name="Legrand L."/>
            <person name="Gill N."/>
            <person name="Kane N.C."/>
            <person name="Bowers J.E."/>
            <person name="Hubner S."/>
            <person name="Bellec A."/>
            <person name="Berard A."/>
            <person name="Berges H."/>
            <person name="Blanchet N."/>
            <person name="Boniface M.C."/>
            <person name="Brunel D."/>
            <person name="Catrice O."/>
            <person name="Chaidir N."/>
            <person name="Claudel C."/>
            <person name="Donnadieu C."/>
            <person name="Faraut T."/>
            <person name="Fievet G."/>
            <person name="Helmstetter N."/>
            <person name="King M."/>
            <person name="Knapp S.J."/>
            <person name="Lai Z."/>
            <person name="Le Paslier M.C."/>
            <person name="Lippi Y."/>
            <person name="Lorenzon L."/>
            <person name="Mandel J.R."/>
            <person name="Marage G."/>
            <person name="Marchand G."/>
            <person name="Marquand E."/>
            <person name="Bret-Mestries E."/>
            <person name="Morien E."/>
            <person name="Nambeesan S."/>
            <person name="Nguyen T."/>
            <person name="Pegot-Espagnet P."/>
            <person name="Pouilly N."/>
            <person name="Raftis F."/>
            <person name="Sallet E."/>
            <person name="Schiex T."/>
            <person name="Thomas J."/>
            <person name="Vandecasteele C."/>
            <person name="Vares D."/>
            <person name="Vear F."/>
            <person name="Vautrin S."/>
            <person name="Crespi M."/>
            <person name="Mangin B."/>
            <person name="Burke J.M."/>
            <person name="Salse J."/>
            <person name="Munos S."/>
            <person name="Vincourt P."/>
            <person name="Rieseberg L.H."/>
            <person name="Langlade N.B."/>
        </authorList>
    </citation>
    <scope>NUCLEOTIDE SEQUENCE</scope>
    <source>
        <tissue evidence="1">Leaves</tissue>
    </source>
</reference>
<dbReference type="AlphaFoldDB" id="A0A9K3NZS8"/>
<reference evidence="1" key="2">
    <citation type="submission" date="2020-06" db="EMBL/GenBank/DDBJ databases">
        <title>Helianthus annuus Genome sequencing and assembly Release 2.</title>
        <authorList>
            <person name="Gouzy J."/>
            <person name="Langlade N."/>
            <person name="Munos S."/>
        </authorList>
    </citation>
    <scope>NUCLEOTIDE SEQUENCE</scope>
    <source>
        <tissue evidence="1">Leaves</tissue>
    </source>
</reference>
<dbReference type="EMBL" id="MNCJ02000317">
    <property type="protein sequence ID" value="KAF5818045.1"/>
    <property type="molecule type" value="Genomic_DNA"/>
</dbReference>
<name>A0A9K3NZS8_HELAN</name>
<organism evidence="1 2">
    <name type="scientific">Helianthus annuus</name>
    <name type="common">Common sunflower</name>
    <dbReference type="NCBI Taxonomy" id="4232"/>
    <lineage>
        <taxon>Eukaryota</taxon>
        <taxon>Viridiplantae</taxon>
        <taxon>Streptophyta</taxon>
        <taxon>Embryophyta</taxon>
        <taxon>Tracheophyta</taxon>
        <taxon>Spermatophyta</taxon>
        <taxon>Magnoliopsida</taxon>
        <taxon>eudicotyledons</taxon>
        <taxon>Gunneridae</taxon>
        <taxon>Pentapetalae</taxon>
        <taxon>asterids</taxon>
        <taxon>campanulids</taxon>
        <taxon>Asterales</taxon>
        <taxon>Asteraceae</taxon>
        <taxon>Asteroideae</taxon>
        <taxon>Heliantheae alliance</taxon>
        <taxon>Heliantheae</taxon>
        <taxon>Helianthus</taxon>
    </lineage>
</organism>
<dbReference type="Gramene" id="mRNA:HanXRQr2_Chr02g0060231">
    <property type="protein sequence ID" value="CDS:HanXRQr2_Chr02g0060231.1"/>
    <property type="gene ID" value="HanXRQr2_Chr02g0060231"/>
</dbReference>
<sequence length="74" mass="8707">MMSVTPLSKAEARSVIMKGFHCIRLVNILHAHKNNFKHHYITENIVKCLHYETTYCLKVTTLFKTNINDIHEHE</sequence>
<evidence type="ECO:0000313" key="2">
    <source>
        <dbReference type="Proteomes" id="UP000215914"/>
    </source>
</evidence>